<name>A0ACC6JYE3_9PSED</name>
<dbReference type="Proteomes" id="UP001259587">
    <property type="component" value="Unassembled WGS sequence"/>
</dbReference>
<comment type="caution">
    <text evidence="1">The sequence shown here is derived from an EMBL/GenBank/DDBJ whole genome shotgun (WGS) entry which is preliminary data.</text>
</comment>
<keyword evidence="2" id="KW-1185">Reference proteome</keyword>
<keyword evidence="1" id="KW-0238">DNA-binding</keyword>
<proteinExistence type="predicted"/>
<sequence>MGAQWKAKHREVAANAKGKVMGKLAKEIQIAAKSGADPDSNSRLRLAIEQAKKASMTRETLERAIRKGAGLDGDAVQYTAVTYEGFAPHQVPLIVECLTDNVNRTVAQIRVLFRKGQLGASGSVAWDFNHVGLIEATPANPDADPEMAAIEAGAQDFAEGEEEGATLFITDTTDVDAVQKALPGQGFTVISAKIGYTPKNPVSAAGLSAEALEEVEAFLAAIDDNDDVQNVYVGLTD</sequence>
<dbReference type="EMBL" id="JAVDTH010000003">
    <property type="protein sequence ID" value="MDR6711206.1"/>
    <property type="molecule type" value="Genomic_DNA"/>
</dbReference>
<gene>
    <name evidence="1" type="ORF">J2W83_000796</name>
</gene>
<evidence type="ECO:0000313" key="2">
    <source>
        <dbReference type="Proteomes" id="UP001259587"/>
    </source>
</evidence>
<evidence type="ECO:0000313" key="1">
    <source>
        <dbReference type="EMBL" id="MDR6711206.1"/>
    </source>
</evidence>
<organism evidence="1 2">
    <name type="scientific">Pseudomonas hunanensis</name>
    <dbReference type="NCBI Taxonomy" id="1247546"/>
    <lineage>
        <taxon>Bacteria</taxon>
        <taxon>Pseudomonadati</taxon>
        <taxon>Pseudomonadota</taxon>
        <taxon>Gammaproteobacteria</taxon>
        <taxon>Pseudomonadales</taxon>
        <taxon>Pseudomonadaceae</taxon>
        <taxon>Pseudomonas</taxon>
    </lineage>
</organism>
<reference evidence="1" key="1">
    <citation type="submission" date="2023-07" db="EMBL/GenBank/DDBJ databases">
        <title>Sorghum-associated microbial communities from plants grown in Nebraska, USA.</title>
        <authorList>
            <person name="Schachtman D."/>
        </authorList>
    </citation>
    <scope>NUCLEOTIDE SEQUENCE</scope>
    <source>
        <strain evidence="1">BE56</strain>
    </source>
</reference>
<accession>A0ACC6JYE3</accession>
<protein>
    <submittedName>
        <fullName evidence="1">YebC/PmpR family DNA-binding regulatory protein</fullName>
    </submittedName>
</protein>